<dbReference type="InterPro" id="IPR008775">
    <property type="entry name" value="Phytyl_CoA_dOase-like"/>
</dbReference>
<dbReference type="SUPFAM" id="SSF51197">
    <property type="entry name" value="Clavaminate synthase-like"/>
    <property type="match status" value="1"/>
</dbReference>
<name>A0A382ETI6_9ZZZZ</name>
<dbReference type="PANTHER" id="PTHR20883:SF51">
    <property type="entry name" value="PHYTANOYL-COA HYDROXYLASE"/>
    <property type="match status" value="1"/>
</dbReference>
<evidence type="ECO:0000313" key="1">
    <source>
        <dbReference type="EMBL" id="SVB53642.1"/>
    </source>
</evidence>
<sequence length="198" mass="22243">MITLSPEQVSGFQENGYLITHNLFDAEETDILRAAADADSSFKQHVHDLKDGEGGNAQLVLWNEAGENLWGAVARSERIVNIMEQLLDDEVYHYHSKMSIKQPNIGGAWNWHQDYGYWYQNGCLYPDMASAFIALDPNTRENGCLQVLKGSHKMGRIDHGQYGDQTGADPVRVNEATKVMELAYVELEPGDTLFLHSN</sequence>
<feature type="non-terminal residue" evidence="1">
    <location>
        <position position="198"/>
    </location>
</feature>
<reference evidence="1" key="1">
    <citation type="submission" date="2018-05" db="EMBL/GenBank/DDBJ databases">
        <authorList>
            <person name="Lanie J.A."/>
            <person name="Ng W.-L."/>
            <person name="Kazmierczak K.M."/>
            <person name="Andrzejewski T.M."/>
            <person name="Davidsen T.M."/>
            <person name="Wayne K.J."/>
            <person name="Tettelin H."/>
            <person name="Glass J.I."/>
            <person name="Rusch D."/>
            <person name="Podicherti R."/>
            <person name="Tsui H.-C.T."/>
            <person name="Winkler M.E."/>
        </authorList>
    </citation>
    <scope>NUCLEOTIDE SEQUENCE</scope>
</reference>
<gene>
    <name evidence="1" type="ORF">METZ01_LOCUS206496</name>
</gene>
<organism evidence="1">
    <name type="scientific">marine metagenome</name>
    <dbReference type="NCBI Taxonomy" id="408172"/>
    <lineage>
        <taxon>unclassified sequences</taxon>
        <taxon>metagenomes</taxon>
        <taxon>ecological metagenomes</taxon>
    </lineage>
</organism>
<proteinExistence type="predicted"/>
<evidence type="ECO:0008006" key="2">
    <source>
        <dbReference type="Google" id="ProtNLM"/>
    </source>
</evidence>
<protein>
    <recommendedName>
        <fullName evidence="2">Phytanoyl-CoA dioxygenase family protein</fullName>
    </recommendedName>
</protein>
<dbReference type="EMBL" id="UINC01046081">
    <property type="protein sequence ID" value="SVB53642.1"/>
    <property type="molecule type" value="Genomic_DNA"/>
</dbReference>
<dbReference type="PANTHER" id="PTHR20883">
    <property type="entry name" value="PHYTANOYL-COA DIOXYGENASE DOMAIN CONTAINING 1"/>
    <property type="match status" value="1"/>
</dbReference>
<dbReference type="AlphaFoldDB" id="A0A382ETI6"/>
<dbReference type="Gene3D" id="2.60.120.620">
    <property type="entry name" value="q2cbj1_9rhob like domain"/>
    <property type="match status" value="1"/>
</dbReference>
<accession>A0A382ETI6</accession>
<dbReference type="Pfam" id="PF05721">
    <property type="entry name" value="PhyH"/>
    <property type="match status" value="1"/>
</dbReference>